<evidence type="ECO:0000256" key="1">
    <source>
        <dbReference type="SAM" id="Phobius"/>
    </source>
</evidence>
<keyword evidence="1" id="KW-0812">Transmembrane</keyword>
<gene>
    <name evidence="2" type="ORF">UT39_C0001G0057</name>
</gene>
<organism evidence="2 3">
    <name type="scientific">Candidatus Woesebacteria bacterium GW2011_GWA1_39_21</name>
    <dbReference type="NCBI Taxonomy" id="1618550"/>
    <lineage>
        <taxon>Bacteria</taxon>
        <taxon>Candidatus Woeseibacteriota</taxon>
    </lineage>
</organism>
<evidence type="ECO:0008006" key="4">
    <source>
        <dbReference type="Google" id="ProtNLM"/>
    </source>
</evidence>
<accession>A0A0G0REB4</accession>
<comment type="caution">
    <text evidence="2">The sequence shown here is derived from an EMBL/GenBank/DDBJ whole genome shotgun (WGS) entry which is preliminary data.</text>
</comment>
<proteinExistence type="predicted"/>
<feature type="transmembrane region" description="Helical" evidence="1">
    <location>
        <begin position="12"/>
        <end position="31"/>
    </location>
</feature>
<dbReference type="STRING" id="1618550.UT39_C0001G0057"/>
<reference evidence="2 3" key="1">
    <citation type="journal article" date="2015" name="Nature">
        <title>rRNA introns, odd ribosomes, and small enigmatic genomes across a large radiation of phyla.</title>
        <authorList>
            <person name="Brown C.T."/>
            <person name="Hug L.A."/>
            <person name="Thomas B.C."/>
            <person name="Sharon I."/>
            <person name="Castelle C.J."/>
            <person name="Singh A."/>
            <person name="Wilkins M.J."/>
            <person name="Williams K.H."/>
            <person name="Banfield J.F."/>
        </authorList>
    </citation>
    <scope>NUCLEOTIDE SEQUENCE [LARGE SCALE GENOMIC DNA]</scope>
</reference>
<keyword evidence="1" id="KW-0472">Membrane</keyword>
<evidence type="ECO:0000313" key="2">
    <source>
        <dbReference type="EMBL" id="KKR12002.1"/>
    </source>
</evidence>
<protein>
    <recommendedName>
        <fullName evidence="4">Type II secretion system protein GspG C-terminal domain-containing protein</fullName>
    </recommendedName>
</protein>
<dbReference type="Proteomes" id="UP000034246">
    <property type="component" value="Unassembled WGS sequence"/>
</dbReference>
<name>A0A0G0REB4_9BACT</name>
<keyword evidence="1" id="KW-1133">Transmembrane helix</keyword>
<dbReference type="Gene3D" id="3.30.700.10">
    <property type="entry name" value="Glycoprotein, Type 4 Pilin"/>
    <property type="match status" value="1"/>
</dbReference>
<dbReference type="AlphaFoldDB" id="A0A0G0REB4"/>
<dbReference type="EMBL" id="LBWP01000001">
    <property type="protein sequence ID" value="KKR12002.1"/>
    <property type="molecule type" value="Genomic_DNA"/>
</dbReference>
<evidence type="ECO:0000313" key="3">
    <source>
        <dbReference type="Proteomes" id="UP000034246"/>
    </source>
</evidence>
<sequence length="203" mass="23141">MKFFTKNEIIGVLVILLLILVLTGFNLRISLRRSRDAQRRADVNDIVNALDKYQKDFGFFPPSSDDGKIIACKGANFGTIPSDIKDENRRGYFINMLRGCDWGDDSLRDVGDDTYQAYLNRIPRDPKADEGLAYFYISDMNTFQLYAYLEGGKTEEGFRRGIIERNLQCGNRVCNFGKAYGETPLEISLQEYENEVSKGNAQK</sequence>